<evidence type="ECO:0000256" key="6">
    <source>
        <dbReference type="SAM" id="Phobius"/>
    </source>
</evidence>
<dbReference type="Pfam" id="PF00884">
    <property type="entry name" value="Sulfatase"/>
    <property type="match status" value="1"/>
</dbReference>
<dbReference type="PANTHER" id="PTHR47371:SF3">
    <property type="entry name" value="PHOSPHOGLYCEROL TRANSFERASE I"/>
    <property type="match status" value="1"/>
</dbReference>
<evidence type="ECO:0000256" key="3">
    <source>
        <dbReference type="ARBA" id="ARBA00022692"/>
    </source>
</evidence>
<evidence type="ECO:0000256" key="1">
    <source>
        <dbReference type="ARBA" id="ARBA00004651"/>
    </source>
</evidence>
<feature type="transmembrane region" description="Helical" evidence="6">
    <location>
        <begin position="83"/>
        <end position="102"/>
    </location>
</feature>
<evidence type="ECO:0000313" key="9">
    <source>
        <dbReference type="Proteomes" id="UP001156903"/>
    </source>
</evidence>
<keyword evidence="3 6" id="KW-0812">Transmembrane</keyword>
<dbReference type="InterPro" id="IPR050448">
    <property type="entry name" value="OpgB/LTA_synthase_biosynth"/>
</dbReference>
<evidence type="ECO:0000313" key="8">
    <source>
        <dbReference type="EMBL" id="GLS15495.1"/>
    </source>
</evidence>
<reference evidence="9" key="1">
    <citation type="journal article" date="2019" name="Int. J. Syst. Evol. Microbiol.">
        <title>The Global Catalogue of Microorganisms (GCM) 10K type strain sequencing project: providing services to taxonomists for standard genome sequencing and annotation.</title>
        <authorList>
            <consortium name="The Broad Institute Genomics Platform"/>
            <consortium name="The Broad Institute Genome Sequencing Center for Infectious Disease"/>
            <person name="Wu L."/>
            <person name="Ma J."/>
        </authorList>
    </citation>
    <scope>NUCLEOTIDE SEQUENCE [LARGE SCALE GENOMIC DNA]</scope>
    <source>
        <strain evidence="9">NBRC 109341</strain>
    </source>
</reference>
<proteinExistence type="predicted"/>
<comment type="subcellular location">
    <subcellularLocation>
        <location evidence="1">Cell membrane</location>
        <topology evidence="1">Multi-pass membrane protein</topology>
    </subcellularLocation>
</comment>
<dbReference type="Gene3D" id="3.40.720.10">
    <property type="entry name" value="Alkaline Phosphatase, subunit A"/>
    <property type="match status" value="1"/>
</dbReference>
<feature type="transmembrane region" description="Helical" evidence="6">
    <location>
        <begin position="29"/>
        <end position="50"/>
    </location>
</feature>
<evidence type="ECO:0000256" key="5">
    <source>
        <dbReference type="ARBA" id="ARBA00023136"/>
    </source>
</evidence>
<dbReference type="Proteomes" id="UP001156903">
    <property type="component" value="Unassembled WGS sequence"/>
</dbReference>
<dbReference type="CDD" id="cd16015">
    <property type="entry name" value="LTA_synthase"/>
    <property type="match status" value="1"/>
</dbReference>
<name>A0ABQ6C6B8_9BURK</name>
<keyword evidence="4 6" id="KW-1133">Transmembrane helix</keyword>
<feature type="transmembrane region" description="Helical" evidence="6">
    <location>
        <begin position="6"/>
        <end position="24"/>
    </location>
</feature>
<dbReference type="EMBL" id="BSPB01000027">
    <property type="protein sequence ID" value="GLS15495.1"/>
    <property type="molecule type" value="Genomic_DNA"/>
</dbReference>
<comment type="caution">
    <text evidence="8">The sequence shown here is derived from an EMBL/GenBank/DDBJ whole genome shotgun (WGS) entry which is preliminary data.</text>
</comment>
<protein>
    <recommendedName>
        <fullName evidence="7">Sulfatase N-terminal domain-containing protein</fullName>
    </recommendedName>
</protein>
<keyword evidence="9" id="KW-1185">Reference proteome</keyword>
<dbReference type="PANTHER" id="PTHR47371">
    <property type="entry name" value="LIPOTEICHOIC ACID SYNTHASE"/>
    <property type="match status" value="1"/>
</dbReference>
<keyword evidence="2" id="KW-1003">Cell membrane</keyword>
<feature type="transmembrane region" description="Helical" evidence="6">
    <location>
        <begin position="109"/>
        <end position="131"/>
    </location>
</feature>
<evidence type="ECO:0000256" key="4">
    <source>
        <dbReference type="ARBA" id="ARBA00022989"/>
    </source>
</evidence>
<sequence length="498" mass="55335">MLFEYALIHAGVCSVVFLVAYFFVGSRWLWYTAAGLFALNIIWVAAYFLINSITGNGFNEAVLYYILNASWKDVILLTAYDEVLYAVPVIVLVLGLFFYGVIRARLPKFLPASVGMQLFLVFGGAAMGGIMSPLTEEVSLTATSAGMNKIDHIDLPNFLAANSVPERLSGSKKNLIVIYSESLEWAFFDESLFPGLMPKLNALSAQGVVFEGIQQAPMSEWTIAGMIATQCGVPLSSHRLRNESNDFGKFAGGYNCLSDYLGKQGFWRVYMGGASSDFAGKGRYYETMNFEEIFGLEKLSNPNSPLSKWGIYDDELLPLVRQKIGALRASSHLPFALVTLTLDSHPPEGFASPACKLRGVRYGRGDVEHLNALRCTDEILGDFLEQIVRDNIHDSTIVLLSDHLMMNSQAREALSQNSAPRRNRMVIWDKALTPRTVGRTASQFDVAPTILQVLLGRSYQVGFGSSILDSQPNLSERYGSRVFDESVYAWRTDSWKKW</sequence>
<evidence type="ECO:0000256" key="2">
    <source>
        <dbReference type="ARBA" id="ARBA00022475"/>
    </source>
</evidence>
<accession>A0ABQ6C6B8</accession>
<gene>
    <name evidence="8" type="ORF">GCM10007935_29310</name>
</gene>
<dbReference type="SUPFAM" id="SSF53649">
    <property type="entry name" value="Alkaline phosphatase-like"/>
    <property type="match status" value="1"/>
</dbReference>
<dbReference type="InterPro" id="IPR000917">
    <property type="entry name" value="Sulfatase_N"/>
</dbReference>
<keyword evidence="5 6" id="KW-0472">Membrane</keyword>
<feature type="domain" description="Sulfatase N-terminal" evidence="7">
    <location>
        <begin position="173"/>
        <end position="454"/>
    </location>
</feature>
<dbReference type="InterPro" id="IPR017850">
    <property type="entry name" value="Alkaline_phosphatase_core_sf"/>
</dbReference>
<evidence type="ECO:0000259" key="7">
    <source>
        <dbReference type="Pfam" id="PF00884"/>
    </source>
</evidence>
<organism evidence="8 9">
    <name type="scientific">Hydrogenophaga electricum</name>
    <dbReference type="NCBI Taxonomy" id="1230953"/>
    <lineage>
        <taxon>Bacteria</taxon>
        <taxon>Pseudomonadati</taxon>
        <taxon>Pseudomonadota</taxon>
        <taxon>Betaproteobacteria</taxon>
        <taxon>Burkholderiales</taxon>
        <taxon>Comamonadaceae</taxon>
        <taxon>Hydrogenophaga</taxon>
    </lineage>
</organism>